<gene>
    <name evidence="2" type="ORF">ACFSJ3_17580</name>
</gene>
<keyword evidence="3" id="KW-1185">Reference proteome</keyword>
<dbReference type="SUPFAM" id="SSF158452">
    <property type="entry name" value="YqcC-like"/>
    <property type="match status" value="1"/>
</dbReference>
<protein>
    <submittedName>
        <fullName evidence="2">YqcC family protein</fullName>
    </submittedName>
</protein>
<accession>A0ABW4XQJ6</accession>
<dbReference type="InterPro" id="IPR007384">
    <property type="entry name" value="UCP006257"/>
</dbReference>
<sequence length="107" mass="12042">MELKVKIYLGEIAHQLRDANLWSSEAPSEAALQSSQPFCCDSMPFEQWLQFVFLPKMNHIIEQEQPLPVRCDIAPMAEHTLDNSNPHVQALVAKLRSLDSLLQGQGA</sequence>
<reference evidence="3" key="1">
    <citation type="journal article" date="2019" name="Int. J. Syst. Evol. Microbiol.">
        <title>The Global Catalogue of Microorganisms (GCM) 10K type strain sequencing project: providing services to taxonomists for standard genome sequencing and annotation.</title>
        <authorList>
            <consortium name="The Broad Institute Genomics Platform"/>
            <consortium name="The Broad Institute Genome Sequencing Center for Infectious Disease"/>
            <person name="Wu L."/>
            <person name="Ma J."/>
        </authorList>
    </citation>
    <scope>NUCLEOTIDE SEQUENCE [LARGE SCALE GENOMIC DNA]</scope>
    <source>
        <strain evidence="3">CGMCC 1.10992</strain>
    </source>
</reference>
<dbReference type="RefSeq" id="WP_345342102.1">
    <property type="nucleotide sequence ID" value="NZ_BAABLI010000033.1"/>
</dbReference>
<name>A0ABW4XQJ6_9GAMM</name>
<organism evidence="2 3">
    <name type="scientific">Corallincola platygyrae</name>
    <dbReference type="NCBI Taxonomy" id="1193278"/>
    <lineage>
        <taxon>Bacteria</taxon>
        <taxon>Pseudomonadati</taxon>
        <taxon>Pseudomonadota</taxon>
        <taxon>Gammaproteobacteria</taxon>
        <taxon>Alteromonadales</taxon>
        <taxon>Psychromonadaceae</taxon>
        <taxon>Corallincola</taxon>
    </lineage>
</organism>
<dbReference type="PANTHER" id="PTHR39586">
    <property type="entry name" value="CYTOPLASMIC PROTEIN-RELATED"/>
    <property type="match status" value="1"/>
</dbReference>
<comment type="caution">
    <text evidence="2">The sequence shown here is derived from an EMBL/GenBank/DDBJ whole genome shotgun (WGS) entry which is preliminary data.</text>
</comment>
<dbReference type="InterPro" id="IPR023376">
    <property type="entry name" value="YqcC-like_dom"/>
</dbReference>
<dbReference type="EMBL" id="JBHUHT010000029">
    <property type="protein sequence ID" value="MFD2097806.1"/>
    <property type="molecule type" value="Genomic_DNA"/>
</dbReference>
<evidence type="ECO:0000259" key="1">
    <source>
        <dbReference type="Pfam" id="PF04287"/>
    </source>
</evidence>
<feature type="domain" description="YqcC-like" evidence="1">
    <location>
        <begin position="5"/>
        <end position="101"/>
    </location>
</feature>
<dbReference type="Proteomes" id="UP001597380">
    <property type="component" value="Unassembled WGS sequence"/>
</dbReference>
<dbReference type="Pfam" id="PF04287">
    <property type="entry name" value="DUF446"/>
    <property type="match status" value="1"/>
</dbReference>
<dbReference type="Gene3D" id="1.20.1440.40">
    <property type="entry name" value="YqcC-like"/>
    <property type="match status" value="1"/>
</dbReference>
<dbReference type="PANTHER" id="PTHR39586:SF1">
    <property type="entry name" value="CYTOPLASMIC PROTEIN"/>
    <property type="match status" value="1"/>
</dbReference>
<dbReference type="InterPro" id="IPR036814">
    <property type="entry name" value="YqcC-like_sf"/>
</dbReference>
<dbReference type="PIRSF" id="PIRSF006257">
    <property type="entry name" value="UCP006257"/>
    <property type="match status" value="1"/>
</dbReference>
<proteinExistence type="predicted"/>
<evidence type="ECO:0000313" key="3">
    <source>
        <dbReference type="Proteomes" id="UP001597380"/>
    </source>
</evidence>
<evidence type="ECO:0000313" key="2">
    <source>
        <dbReference type="EMBL" id="MFD2097806.1"/>
    </source>
</evidence>